<feature type="disulfide bond" evidence="7">
    <location>
        <begin position="1114"/>
        <end position="1123"/>
    </location>
</feature>
<feature type="disulfide bond" evidence="7">
    <location>
        <begin position="498"/>
        <end position="508"/>
    </location>
</feature>
<dbReference type="Pfam" id="PF12661">
    <property type="entry name" value="hEGF"/>
    <property type="match status" value="2"/>
</dbReference>
<dbReference type="PROSITE" id="PS00022">
    <property type="entry name" value="EGF_1"/>
    <property type="match status" value="14"/>
</dbReference>
<dbReference type="FunFam" id="2.10.25.10:FF:000472">
    <property type="entry name" value="Uncharacterized protein, isoform A"/>
    <property type="match status" value="1"/>
</dbReference>
<feature type="disulfide bond" evidence="7">
    <location>
        <begin position="1034"/>
        <end position="1043"/>
    </location>
</feature>
<feature type="disulfide bond" evidence="7">
    <location>
        <begin position="519"/>
        <end position="528"/>
    </location>
</feature>
<dbReference type="FunFam" id="2.10.25.10:FF:000173">
    <property type="entry name" value="Neurogenic locus notch protein 2"/>
    <property type="match status" value="1"/>
</dbReference>
<keyword evidence="1" id="KW-0217">Developmental protein</keyword>
<dbReference type="InterPro" id="IPR000742">
    <property type="entry name" value="EGF"/>
</dbReference>
<accession>A0A8S3YYD3</accession>
<dbReference type="Pfam" id="PF02210">
    <property type="entry name" value="Laminin_G_2"/>
    <property type="match status" value="2"/>
</dbReference>
<feature type="domain" description="EGF-like" evidence="10">
    <location>
        <begin position="1046"/>
        <end position="1086"/>
    </location>
</feature>
<feature type="domain" description="EGF-like" evidence="10">
    <location>
        <begin position="1088"/>
        <end position="1124"/>
    </location>
</feature>
<feature type="disulfide bond" evidence="7">
    <location>
        <begin position="1196"/>
        <end position="1205"/>
    </location>
</feature>
<dbReference type="SUPFAM" id="SSF57196">
    <property type="entry name" value="EGF/Laminin"/>
    <property type="match status" value="10"/>
</dbReference>
<keyword evidence="3 8" id="KW-0732">Signal</keyword>
<feature type="disulfide bond" evidence="7">
    <location>
        <begin position="777"/>
        <end position="786"/>
    </location>
</feature>
<dbReference type="Gene3D" id="2.60.120.200">
    <property type="match status" value="3"/>
</dbReference>
<feature type="domain" description="EGF-like" evidence="10">
    <location>
        <begin position="1126"/>
        <end position="1168"/>
    </location>
</feature>
<feature type="non-terminal residue" evidence="11">
    <location>
        <position position="1"/>
    </location>
</feature>
<feature type="domain" description="EGF-like" evidence="10">
    <location>
        <begin position="494"/>
        <end position="529"/>
    </location>
</feature>
<dbReference type="InterPro" id="IPR001791">
    <property type="entry name" value="Laminin_G"/>
</dbReference>
<feature type="domain" description="Laminin G" evidence="9">
    <location>
        <begin position="532"/>
        <end position="711"/>
    </location>
</feature>
<feature type="domain" description="EGF-like" evidence="10">
    <location>
        <begin position="274"/>
        <end position="310"/>
    </location>
</feature>
<dbReference type="InterPro" id="IPR013032">
    <property type="entry name" value="EGF-like_CS"/>
</dbReference>
<feature type="disulfide bond" evidence="7">
    <location>
        <begin position="1076"/>
        <end position="1085"/>
    </location>
</feature>
<evidence type="ECO:0000256" key="2">
    <source>
        <dbReference type="ARBA" id="ARBA00022536"/>
    </source>
</evidence>
<keyword evidence="5 7" id="KW-1015">Disulfide bond</keyword>
<dbReference type="PROSITE" id="PS00010">
    <property type="entry name" value="ASX_HYDROXYL"/>
    <property type="match status" value="5"/>
</dbReference>
<dbReference type="InterPro" id="IPR018097">
    <property type="entry name" value="EGF_Ca-bd_CS"/>
</dbReference>
<dbReference type="SUPFAM" id="SSF49899">
    <property type="entry name" value="Concanavalin A-like lectins/glucanases"/>
    <property type="match status" value="3"/>
</dbReference>
<dbReference type="FunFam" id="2.10.25.10:FF:000321">
    <property type="entry name" value="Protein delta homolog 1"/>
    <property type="match status" value="1"/>
</dbReference>
<dbReference type="PANTHER" id="PTHR12916">
    <property type="entry name" value="CYTOCHROME C OXIDASE POLYPEPTIDE VIC-2"/>
    <property type="match status" value="1"/>
</dbReference>
<evidence type="ECO:0000256" key="3">
    <source>
        <dbReference type="ARBA" id="ARBA00022729"/>
    </source>
</evidence>
<dbReference type="CDD" id="cd00054">
    <property type="entry name" value="EGF_CA"/>
    <property type="match status" value="6"/>
</dbReference>
<evidence type="ECO:0000259" key="10">
    <source>
        <dbReference type="PROSITE" id="PS50026"/>
    </source>
</evidence>
<evidence type="ECO:0000256" key="6">
    <source>
        <dbReference type="ARBA" id="ARBA00023180"/>
    </source>
</evidence>
<feature type="disulfide bond" evidence="7">
    <location>
        <begin position="856"/>
        <end position="865"/>
    </location>
</feature>
<dbReference type="PANTHER" id="PTHR12916:SF4">
    <property type="entry name" value="UNINFLATABLE, ISOFORM C"/>
    <property type="match status" value="1"/>
</dbReference>
<sequence>GICALEELTVAMFVLTGSLCDEDVKECSSGPCEHGGTCMEPTPAGFVCVCPPGLQGATCEIINSANFDGRAALTFTSLVQLSNIGQGRTKRAAGIVGDSEAQIQFTITTSILDGILLVATGISSSGHPQNIVLELRKSVLHLSATNGQQLLRGSVTLSNQNTAIHSHMIQLTIRNAGLDLKLDPSTCNSRSGSCLSVNLTFENIATWYLNGTVHFGGVANFTAYLRSLVQDVGGYTGCLGNFMVNGQLVNLADASQFTQAHGTNGTAPAYGCETHIPCQDGVCAHGGTCRDLWVSKICDCLPGFSGPACGFQNMAHFENNSMLHFDVNLAITELELWLTAANSSGLILYTVTMDGLSLSLDNGQLVMHLILHNSSTVLTAKVASDLDLQDWVRVSLKILNNTYTVQVTSNMSISLGSVAGNTTANVLQTGSLFLGALLTSSATDKWRSSNIQLPAQSVLGCIRDVTINEAPLDLSASTPVSNSRLSQARPGCAKVEACLATSCGHGVCVGSWTGPECACEESYTGDSCSQAAETSFTGNSSYSRLHLDRTKVPFGESGSIQFRTRDTTSTLMLIQFLSQQGQADSFIQFGISGGKLYIFSSIRNVETNIVSDGQWHSLSWTRDATNLELKLDSSPFFLQAGFDPYQAMVDDKMEVIVGAKPQPPGNLSSLTEFFKGCVRGIYFNNVSIPLSANDPHRPGLTVSPGGLLSGCQSDPVCDLNSCPANSFCVDEWNTFDCQCLEGWDGVNCAVSVDDCRNNSCRNGGSCQDGHLTYNCQCLQNYTGQFCETILYVCDESMCFKNSTKSCVMVNSENYICNCLPGYTGRRCDELQDLCDSQPCINNATCVSGFNNFTCLCQPGFSGAHCDIGNSCECFNGGTCHSPTAAAGGNTATHSPASGSSVLATEPFTCQCVQPYFGSQCQNYDYCKNNSCRNNSTCALDVDKYLCNCSVGFIGVFCEKTDFCSSRPCLNNGTCNNRKDLYTCSCSILFTGTNCETPVNQCTYNPCFNGASCLNNSLSHPSSNSSSNDSVICLCNEGQTGRFCEINVRKCDHLPCLNNGTCVEASAASERGFMCKCVAGFQGDFCESDINECNSSVCLNGGTCTDLVNNFTCVCAVGFTGRVCEVDLRGCTSNPCLNLAQCREASAGAGVTDSYTCVCSLGFTGKFCETNINDCLANKCANGATCQDGVNNYTCTCLPGYSGQYCSIINDSCYIQPCSNRGICSYRGRCSCSDIVASCRWDNETCQVELCKQRQECTTHSPSYVCNCT</sequence>
<evidence type="ECO:0000256" key="4">
    <source>
        <dbReference type="ARBA" id="ARBA00022737"/>
    </source>
</evidence>
<feature type="domain" description="EGF-like" evidence="10">
    <location>
        <begin position="789"/>
        <end position="828"/>
    </location>
</feature>
<dbReference type="EMBL" id="CAJHNH020001236">
    <property type="protein sequence ID" value="CAG5122177.1"/>
    <property type="molecule type" value="Genomic_DNA"/>
</dbReference>
<feature type="domain" description="EGF-like" evidence="10">
    <location>
        <begin position="997"/>
        <end position="1044"/>
    </location>
</feature>
<dbReference type="GO" id="GO:0005509">
    <property type="term" value="F:calcium ion binding"/>
    <property type="evidence" value="ECO:0007669"/>
    <property type="project" value="InterPro"/>
</dbReference>
<dbReference type="PROSITE" id="PS50025">
    <property type="entry name" value="LAM_G_DOMAIN"/>
    <property type="match status" value="2"/>
</dbReference>
<keyword evidence="12" id="KW-1185">Reference proteome</keyword>
<dbReference type="FunFam" id="2.10.25.10:FF:000080">
    <property type="entry name" value="Neurogenic locus notch 1"/>
    <property type="match status" value="2"/>
</dbReference>
<organism evidence="11 12">
    <name type="scientific">Candidula unifasciata</name>
    <dbReference type="NCBI Taxonomy" id="100452"/>
    <lineage>
        <taxon>Eukaryota</taxon>
        <taxon>Metazoa</taxon>
        <taxon>Spiralia</taxon>
        <taxon>Lophotrochozoa</taxon>
        <taxon>Mollusca</taxon>
        <taxon>Gastropoda</taxon>
        <taxon>Heterobranchia</taxon>
        <taxon>Euthyneura</taxon>
        <taxon>Panpulmonata</taxon>
        <taxon>Eupulmonata</taxon>
        <taxon>Stylommatophora</taxon>
        <taxon>Helicina</taxon>
        <taxon>Helicoidea</taxon>
        <taxon>Geomitridae</taxon>
        <taxon>Candidula</taxon>
    </lineage>
</organism>
<evidence type="ECO:0008006" key="13">
    <source>
        <dbReference type="Google" id="ProtNLM"/>
    </source>
</evidence>
<dbReference type="InterPro" id="IPR013320">
    <property type="entry name" value="ConA-like_dom_sf"/>
</dbReference>
<dbReference type="InterPro" id="IPR000152">
    <property type="entry name" value="EGF-type_Asp/Asn_hydroxyl_site"/>
</dbReference>
<evidence type="ECO:0000313" key="12">
    <source>
        <dbReference type="Proteomes" id="UP000678393"/>
    </source>
</evidence>
<gene>
    <name evidence="11" type="ORF">CUNI_LOCUS7735</name>
</gene>
<evidence type="ECO:0000259" key="9">
    <source>
        <dbReference type="PROSITE" id="PS50025"/>
    </source>
</evidence>
<feature type="domain" description="EGF-like" evidence="10">
    <location>
        <begin position="751"/>
        <end position="787"/>
    </location>
</feature>
<feature type="domain" description="EGF-like" evidence="10">
    <location>
        <begin position="23"/>
        <end position="60"/>
    </location>
</feature>
<comment type="caution">
    <text evidence="11">The sequence shown here is derived from an EMBL/GenBank/DDBJ whole genome shotgun (WGS) entry which is preliminary data.</text>
</comment>
<dbReference type="Gene3D" id="2.10.25.10">
    <property type="entry name" value="Laminin"/>
    <property type="match status" value="13"/>
</dbReference>
<dbReference type="SMART" id="SM00181">
    <property type="entry name" value="EGF"/>
    <property type="match status" value="16"/>
</dbReference>
<feature type="domain" description="Laminin G" evidence="9">
    <location>
        <begin position="312"/>
        <end position="492"/>
    </location>
</feature>
<keyword evidence="2 7" id="KW-0245">EGF-like domain</keyword>
<dbReference type="PROSITE" id="PS01186">
    <property type="entry name" value="EGF_2"/>
    <property type="match status" value="9"/>
</dbReference>
<reference evidence="11" key="1">
    <citation type="submission" date="2021-04" db="EMBL/GenBank/DDBJ databases">
        <authorList>
            <consortium name="Molecular Ecology Group"/>
        </authorList>
    </citation>
    <scope>NUCLEOTIDE SEQUENCE</scope>
</reference>
<feature type="disulfide bond" evidence="7">
    <location>
        <begin position="300"/>
        <end position="309"/>
    </location>
</feature>
<evidence type="ECO:0000256" key="8">
    <source>
        <dbReference type="SAM" id="SignalP"/>
    </source>
</evidence>
<feature type="non-terminal residue" evidence="11">
    <location>
        <position position="1268"/>
    </location>
</feature>
<protein>
    <recommendedName>
        <fullName evidence="13">CRUMBS</fullName>
    </recommendedName>
</protein>
<feature type="disulfide bond" evidence="7">
    <location>
        <begin position="818"/>
        <end position="827"/>
    </location>
</feature>
<feature type="domain" description="EGF-like" evidence="10">
    <location>
        <begin position="713"/>
        <end position="749"/>
    </location>
</feature>
<proteinExistence type="predicted"/>
<feature type="domain" description="EGF-like" evidence="10">
    <location>
        <begin position="1170"/>
        <end position="1206"/>
    </location>
</feature>
<dbReference type="Pfam" id="PF00008">
    <property type="entry name" value="EGF"/>
    <property type="match status" value="8"/>
</dbReference>
<evidence type="ECO:0000256" key="1">
    <source>
        <dbReference type="ARBA" id="ARBA00022473"/>
    </source>
</evidence>
<feature type="domain" description="EGF-like" evidence="10">
    <location>
        <begin position="830"/>
        <end position="866"/>
    </location>
</feature>
<dbReference type="Pfam" id="PF00054">
    <property type="entry name" value="Laminin_G_1"/>
    <property type="match status" value="1"/>
</dbReference>
<dbReference type="PROSITE" id="PS50026">
    <property type="entry name" value="EGF_3"/>
    <property type="match status" value="14"/>
</dbReference>
<dbReference type="SMART" id="SM00282">
    <property type="entry name" value="LamG"/>
    <property type="match status" value="3"/>
</dbReference>
<dbReference type="InterPro" id="IPR001881">
    <property type="entry name" value="EGF-like_Ca-bd_dom"/>
</dbReference>
<feature type="signal peptide" evidence="8">
    <location>
        <begin position="1"/>
        <end position="20"/>
    </location>
</feature>
<feature type="disulfide bond" evidence="7">
    <location>
        <begin position="985"/>
        <end position="994"/>
    </location>
</feature>
<dbReference type="Proteomes" id="UP000678393">
    <property type="component" value="Unassembled WGS sequence"/>
</dbReference>
<dbReference type="SMART" id="SM00179">
    <property type="entry name" value="EGF_CA"/>
    <property type="match status" value="13"/>
</dbReference>
<evidence type="ECO:0000313" key="11">
    <source>
        <dbReference type="EMBL" id="CAG5122177.1"/>
    </source>
</evidence>
<feature type="disulfide bond" evidence="7">
    <location>
        <begin position="739"/>
        <end position="748"/>
    </location>
</feature>
<dbReference type="OrthoDB" id="283575at2759"/>
<dbReference type="FunFam" id="2.10.25.10:FF:000123">
    <property type="entry name" value="Crumbs homolog 1 (Drosophila)"/>
    <property type="match status" value="1"/>
</dbReference>
<feature type="domain" description="EGF-like" evidence="10">
    <location>
        <begin position="922"/>
        <end position="958"/>
    </location>
</feature>
<feature type="domain" description="EGF-like" evidence="10">
    <location>
        <begin position="959"/>
        <end position="995"/>
    </location>
</feature>
<comment type="caution">
    <text evidence="7">Lacks conserved residue(s) required for the propagation of feature annotation.</text>
</comment>
<evidence type="ECO:0000256" key="5">
    <source>
        <dbReference type="ARBA" id="ARBA00023157"/>
    </source>
</evidence>
<feature type="disulfide bond" evidence="7">
    <location>
        <begin position="1158"/>
        <end position="1167"/>
    </location>
</feature>
<dbReference type="CDD" id="cd00110">
    <property type="entry name" value="LamG"/>
    <property type="match status" value="2"/>
</dbReference>
<evidence type="ECO:0000256" key="7">
    <source>
        <dbReference type="PROSITE-ProRule" id="PRU00076"/>
    </source>
</evidence>
<dbReference type="PRINTS" id="PR01983">
    <property type="entry name" value="NOTCH"/>
</dbReference>
<keyword evidence="6" id="KW-0325">Glycoprotein</keyword>
<dbReference type="PROSITE" id="PS01187">
    <property type="entry name" value="EGF_CA"/>
    <property type="match status" value="2"/>
</dbReference>
<name>A0A8S3YYD3_9EUPU</name>
<feature type="disulfide bond" evidence="7">
    <location>
        <begin position="948"/>
        <end position="957"/>
    </location>
</feature>
<feature type="disulfide bond" evidence="7">
    <location>
        <begin position="50"/>
        <end position="59"/>
    </location>
</feature>
<keyword evidence="4" id="KW-0677">Repeat</keyword>
<dbReference type="AlphaFoldDB" id="A0A8S3YYD3"/>
<feature type="chain" id="PRO_5035837577" description="CRUMBS" evidence="8">
    <location>
        <begin position="21"/>
        <end position="1268"/>
    </location>
</feature>